<dbReference type="NCBIfam" id="TIGR01683">
    <property type="entry name" value="thiS"/>
    <property type="match status" value="1"/>
</dbReference>
<keyword evidence="2" id="KW-1185">Reference proteome</keyword>
<reference evidence="2" key="1">
    <citation type="submission" date="2015-02" db="EMBL/GenBank/DDBJ databases">
        <authorList>
            <person name="Chooi Y.-H."/>
        </authorList>
    </citation>
    <scope>NUCLEOTIDE SEQUENCE [LARGE SCALE GENOMIC DNA]</scope>
    <source>
        <strain evidence="2">strain Y</strain>
    </source>
</reference>
<dbReference type="PANTHER" id="PTHR34472">
    <property type="entry name" value="SULFUR CARRIER PROTEIN THIS"/>
    <property type="match status" value="1"/>
</dbReference>
<name>A0A0D6JGM2_9HYPH</name>
<dbReference type="CDD" id="cd00565">
    <property type="entry name" value="Ubl_ThiS"/>
    <property type="match status" value="1"/>
</dbReference>
<dbReference type="EMBL" id="LN829119">
    <property type="protein sequence ID" value="CPR19741.1"/>
    <property type="molecule type" value="Genomic_DNA"/>
</dbReference>
<dbReference type="InterPro" id="IPR016155">
    <property type="entry name" value="Mopterin_synth/thiamin_S_b"/>
</dbReference>
<gene>
    <name evidence="1" type="ORF">YBN1229_v1_2300</name>
</gene>
<dbReference type="AlphaFoldDB" id="A0A0D6JGM2"/>
<dbReference type="InterPro" id="IPR012675">
    <property type="entry name" value="Beta-grasp_dom_sf"/>
</dbReference>
<accession>A0A0D6JGM2</accession>
<evidence type="ECO:0000313" key="2">
    <source>
        <dbReference type="Proteomes" id="UP000033187"/>
    </source>
</evidence>
<dbReference type="Proteomes" id="UP000033187">
    <property type="component" value="Chromosome 1"/>
</dbReference>
<dbReference type="Pfam" id="PF02597">
    <property type="entry name" value="ThiS"/>
    <property type="match status" value="1"/>
</dbReference>
<dbReference type="KEGG" id="fil:BN1229_v1_2301"/>
<evidence type="ECO:0000313" key="1">
    <source>
        <dbReference type="EMBL" id="CPR19741.1"/>
    </source>
</evidence>
<dbReference type="Gene3D" id="3.10.20.30">
    <property type="match status" value="1"/>
</dbReference>
<dbReference type="SUPFAM" id="SSF54285">
    <property type="entry name" value="MoaD/ThiS"/>
    <property type="match status" value="1"/>
</dbReference>
<dbReference type="InterPro" id="IPR003749">
    <property type="entry name" value="ThiS/MoaD-like"/>
</dbReference>
<organism evidence="1 2">
    <name type="scientific">Candidatus Filomicrobium marinum</name>
    <dbReference type="NCBI Taxonomy" id="1608628"/>
    <lineage>
        <taxon>Bacteria</taxon>
        <taxon>Pseudomonadati</taxon>
        <taxon>Pseudomonadota</taxon>
        <taxon>Alphaproteobacteria</taxon>
        <taxon>Hyphomicrobiales</taxon>
        <taxon>Hyphomicrobiaceae</taxon>
        <taxon>Filomicrobium</taxon>
    </lineage>
</organism>
<dbReference type="PANTHER" id="PTHR34472:SF1">
    <property type="entry name" value="SULFUR CARRIER PROTEIN THIS"/>
    <property type="match status" value="1"/>
</dbReference>
<dbReference type="InterPro" id="IPR010035">
    <property type="entry name" value="Thi_S"/>
</dbReference>
<sequence>MPRCIHPSKTRNKSNILVVKHDQEETTLLAITTPGIHVSVNGSDVETGAADLAALIVELDFVDERVATAVNGEFVRREARSSVRLTPGDRIEILSARQGG</sequence>
<protein>
    <recommendedName>
        <fullName evidence="3">Thiamine biosynthesis protein ThiS</fullName>
    </recommendedName>
</protein>
<evidence type="ECO:0008006" key="3">
    <source>
        <dbReference type="Google" id="ProtNLM"/>
    </source>
</evidence>
<dbReference type="KEGG" id="fiy:BN1229_v1_2300"/>
<proteinExistence type="predicted"/>